<feature type="domain" description="Peptidase M16 C-terminal" evidence="7">
    <location>
        <begin position="693"/>
        <end position="870"/>
    </location>
</feature>
<evidence type="ECO:0000259" key="7">
    <source>
        <dbReference type="Pfam" id="PF05193"/>
    </source>
</evidence>
<evidence type="ECO:0000256" key="2">
    <source>
        <dbReference type="ARBA" id="ARBA00022670"/>
    </source>
</evidence>
<dbReference type="AlphaFoldDB" id="A0A5J4SDP8"/>
<dbReference type="Pfam" id="PF05193">
    <property type="entry name" value="Peptidase_M16_C"/>
    <property type="match status" value="2"/>
</dbReference>
<sequence>MKHLFYRLLVASLIGCNMSLTFAQQQLTPIPADPNLRIGKLENGLTYYIRKNKLPENRADFYIAQKVGSILEEPEQRGLAHFLEHICFNGTTHFPGKSLIEYLETIGVKFGTNLNAYTSVDETVYHISNVPVVREGVIDSCLLILHDWSNDLLLEEKEIDKERGVVHEEWRTRMSANQRFLKKALPQIYIGTKYEDCHPIGSMDVVDNFKYQSLRDYYEKWYRPDLQGVIVVGDIEPDAVEEKIKQLFADIPAQPNAAERIYYPVNDNQEPIIVIEKDKEQSNIQVCVYNKHETTPDSEKGNLNYLIELCVKQMICEMLNTRLNELRQLPRPPFINAYVYDGKFYVSKTKDAFTGVALCKEGEIEDGITALLREIERARRFGFTESEYARTRAEYLRHFESAYNERDKKKNDSYVDEYVRLFLDNEPAPGIENEYALFNQIAPNISVQDLNGFLRQLITETNQVITLFSPDKEGLTYPDKETIRNILKQVKAEELTAYVDNVSDEPLISQLPKAGKIVSEKQDDIFGTTTLTLSNGIKAVIKKTDFKADEILMKGISWGGNSLFPDSDIVDSQIINQVIAAGGLGNFSATNLEKALAGKKASVSTSIRRNTETVNGRCSPKDFETMMQLTYLNFTAPRKDENAFISFINRTKASLQNQELYPMVSFSDSIISSVYMNHPRRVRIKANRLDEANYDNILSLYNDRYKDAGDFTFIFVGNIDTQEAKPYIELYLASLPTNHRVETFKDLNISIRKGIYKNEFIREQETAKASNVVLYSGTCDYNLKNTILLSVASQILHIVYTEKVREDEGGTYGVSVSGNIDKFPKEEFSFQISFDTAPAKKNKLMDIIYAEIDNFIANGPSEVNLNKVKEYMLKKHNEDLKENSYWRETIDEYYYLGVDRTKDYEAIVSSLTVTGLKEFAAGLFTQGNRIEVNMISPEKTEQ</sequence>
<keyword evidence="3 8" id="KW-0378">Hydrolase</keyword>
<accession>A0A5J4SDP8</accession>
<dbReference type="InterPro" id="IPR050626">
    <property type="entry name" value="Peptidase_M16"/>
</dbReference>
<dbReference type="SUPFAM" id="SSF63411">
    <property type="entry name" value="LuxS/MPP-like metallohydrolase"/>
    <property type="match status" value="4"/>
</dbReference>
<keyword evidence="5" id="KW-0482">Metalloprotease</keyword>
<proteinExistence type="inferred from homology"/>
<dbReference type="InterPro" id="IPR011249">
    <property type="entry name" value="Metalloenz_LuxS/M16"/>
</dbReference>
<dbReference type="InterPro" id="IPR007863">
    <property type="entry name" value="Peptidase_M16_C"/>
</dbReference>
<name>A0A5J4SDP8_9ZZZZ</name>
<evidence type="ECO:0000256" key="4">
    <source>
        <dbReference type="ARBA" id="ARBA00022833"/>
    </source>
</evidence>
<dbReference type="Gene3D" id="3.30.830.10">
    <property type="entry name" value="Metalloenzyme, LuxS/M16 peptidase-like"/>
    <property type="match status" value="4"/>
</dbReference>
<comment type="caution">
    <text evidence="8">The sequence shown here is derived from an EMBL/GenBank/DDBJ whole genome shotgun (WGS) entry which is preliminary data.</text>
</comment>
<organism evidence="8">
    <name type="scientific">termite gut metagenome</name>
    <dbReference type="NCBI Taxonomy" id="433724"/>
    <lineage>
        <taxon>unclassified sequences</taxon>
        <taxon>metagenomes</taxon>
        <taxon>organismal metagenomes</taxon>
    </lineage>
</organism>
<dbReference type="PANTHER" id="PTHR43690">
    <property type="entry name" value="NARDILYSIN"/>
    <property type="match status" value="1"/>
</dbReference>
<dbReference type="GO" id="GO:0006508">
    <property type="term" value="P:proteolysis"/>
    <property type="evidence" value="ECO:0007669"/>
    <property type="project" value="UniProtKB-KW"/>
</dbReference>
<evidence type="ECO:0000256" key="1">
    <source>
        <dbReference type="ARBA" id="ARBA00007261"/>
    </source>
</evidence>
<keyword evidence="2 8" id="KW-0645">Protease</keyword>
<reference evidence="8" key="1">
    <citation type="submission" date="2019-03" db="EMBL/GenBank/DDBJ databases">
        <title>Single cell metagenomics reveals metabolic interactions within the superorganism composed of flagellate Streblomastix strix and complex community of Bacteroidetes bacteria on its surface.</title>
        <authorList>
            <person name="Treitli S.C."/>
            <person name="Kolisko M."/>
            <person name="Husnik F."/>
            <person name="Keeling P."/>
            <person name="Hampl V."/>
        </authorList>
    </citation>
    <scope>NUCLEOTIDE SEQUENCE</scope>
    <source>
        <strain evidence="8">STM</strain>
    </source>
</reference>
<evidence type="ECO:0000259" key="6">
    <source>
        <dbReference type="Pfam" id="PF00675"/>
    </source>
</evidence>
<keyword evidence="4" id="KW-0862">Zinc</keyword>
<evidence type="ECO:0000313" key="8">
    <source>
        <dbReference type="EMBL" id="KAA6343460.1"/>
    </source>
</evidence>
<feature type="domain" description="Peptidase M16 N-terminal" evidence="6">
    <location>
        <begin position="62"/>
        <end position="187"/>
    </location>
</feature>
<comment type="similarity">
    <text evidence="1">Belongs to the peptidase M16 family.</text>
</comment>
<protein>
    <submittedName>
        <fullName evidence="8">Protease 3</fullName>
        <ecNumber evidence="8">3.4.24.55</ecNumber>
    </submittedName>
</protein>
<evidence type="ECO:0000256" key="3">
    <source>
        <dbReference type="ARBA" id="ARBA00022801"/>
    </source>
</evidence>
<dbReference type="PANTHER" id="PTHR43690:SF17">
    <property type="entry name" value="PROTEIN YHJJ"/>
    <property type="match status" value="1"/>
</dbReference>
<dbReference type="InterPro" id="IPR011765">
    <property type="entry name" value="Pept_M16_N"/>
</dbReference>
<dbReference type="EMBL" id="SNRY01000269">
    <property type="protein sequence ID" value="KAA6343460.1"/>
    <property type="molecule type" value="Genomic_DNA"/>
</dbReference>
<feature type="domain" description="Peptidase M16 C-terminal" evidence="7">
    <location>
        <begin position="209"/>
        <end position="393"/>
    </location>
</feature>
<evidence type="ECO:0000256" key="5">
    <source>
        <dbReference type="ARBA" id="ARBA00023049"/>
    </source>
</evidence>
<dbReference type="GO" id="GO:0004222">
    <property type="term" value="F:metalloendopeptidase activity"/>
    <property type="evidence" value="ECO:0007669"/>
    <property type="project" value="UniProtKB-EC"/>
</dbReference>
<gene>
    <name evidence="8" type="ORF">EZS27_008868</name>
</gene>
<dbReference type="Pfam" id="PF00675">
    <property type="entry name" value="Peptidase_M16"/>
    <property type="match status" value="1"/>
</dbReference>
<dbReference type="GO" id="GO:0046872">
    <property type="term" value="F:metal ion binding"/>
    <property type="evidence" value="ECO:0007669"/>
    <property type="project" value="InterPro"/>
</dbReference>
<dbReference type="EC" id="3.4.24.55" evidence="8"/>